<evidence type="ECO:0000313" key="4">
    <source>
        <dbReference type="EMBL" id="RGP78302.1"/>
    </source>
</evidence>
<dbReference type="GO" id="GO:0006629">
    <property type="term" value="P:lipid metabolic process"/>
    <property type="evidence" value="ECO:0007669"/>
    <property type="project" value="InterPro"/>
</dbReference>
<keyword evidence="3" id="KW-0472">Membrane</keyword>
<keyword evidence="3" id="KW-1133">Transmembrane helix</keyword>
<name>A0A395T1V9_9HYPO</name>
<evidence type="ECO:0000256" key="1">
    <source>
        <dbReference type="ARBA" id="ARBA00008858"/>
    </source>
</evidence>
<dbReference type="Proteomes" id="UP000266234">
    <property type="component" value="Unassembled WGS sequence"/>
</dbReference>
<evidence type="ECO:0000313" key="5">
    <source>
        <dbReference type="Proteomes" id="UP000266234"/>
    </source>
</evidence>
<dbReference type="PANTHER" id="PTHR31571:SF1">
    <property type="entry name" value="ALTERED INHERITANCE OF MITOCHONDRIA PROTEIN 6"/>
    <property type="match status" value="1"/>
</dbReference>
<dbReference type="STRING" id="694270.A0A395T1V9"/>
<sequence length="324" mass="37420">MCHSHNDYWRRRPLFSALAVGCASVEADVWLSQDGRDILVGHDRRALSPDRTLQSLYIDPLVQILDAMNNPTLRYSSPQPRGVFAKDPNTTLILFIDIKDDPVRTWPMVLEQLGPLRDMGYLSRHDKTIDANQSFWPGPITVVGTGNIVRHRDVNIGPNLEEWQKKHDVFLDAPLHLLTETALIQGDVSYHTYELEHEFYTASAPFNKAIGSVLTGFSKHQMETLRNQIQIAKHLNVKSRLWGLPRWPISYRDYVWKVLVEEGIDLLNANNVASAATRHWESNYVGEFAWRCTIMSYMFLYTLGLIWYSRRLAFRRRLNQKLAS</sequence>
<organism evidence="4 5">
    <name type="scientific">Fusarium longipes</name>
    <dbReference type="NCBI Taxonomy" id="694270"/>
    <lineage>
        <taxon>Eukaryota</taxon>
        <taxon>Fungi</taxon>
        <taxon>Dikarya</taxon>
        <taxon>Ascomycota</taxon>
        <taxon>Pezizomycotina</taxon>
        <taxon>Sordariomycetes</taxon>
        <taxon>Hypocreomycetidae</taxon>
        <taxon>Hypocreales</taxon>
        <taxon>Nectriaceae</taxon>
        <taxon>Fusarium</taxon>
    </lineage>
</organism>
<dbReference type="InterPro" id="IPR017946">
    <property type="entry name" value="PLC-like_Pdiesterase_TIM-brl"/>
</dbReference>
<dbReference type="PANTHER" id="PTHR31571">
    <property type="entry name" value="ALTERED INHERITANCE OF MITOCHONDRIA PROTEIN 6"/>
    <property type="match status" value="1"/>
</dbReference>
<dbReference type="EMBL" id="PXOG01000071">
    <property type="protein sequence ID" value="RGP78302.1"/>
    <property type="molecule type" value="Genomic_DNA"/>
</dbReference>
<dbReference type="AlphaFoldDB" id="A0A395T1V9"/>
<dbReference type="InterPro" id="IPR039559">
    <property type="entry name" value="AIM6_PI-PLC-like_dom"/>
</dbReference>
<dbReference type="SUPFAM" id="SSF51695">
    <property type="entry name" value="PLC-like phosphodiesterases"/>
    <property type="match status" value="1"/>
</dbReference>
<feature type="transmembrane region" description="Helical" evidence="3">
    <location>
        <begin position="288"/>
        <end position="308"/>
    </location>
</feature>
<comment type="caution">
    <text evidence="4">The sequence shown here is derived from an EMBL/GenBank/DDBJ whole genome shotgun (WGS) entry which is preliminary data.</text>
</comment>
<gene>
    <name evidence="4" type="ORF">FLONG3_3617</name>
</gene>
<accession>A0A395T1V9</accession>
<dbReference type="GO" id="GO:0008081">
    <property type="term" value="F:phosphoric diester hydrolase activity"/>
    <property type="evidence" value="ECO:0007669"/>
    <property type="project" value="InterPro"/>
</dbReference>
<dbReference type="CDD" id="cd08577">
    <property type="entry name" value="PI-PLCc_GDPD_SF_unchar3"/>
    <property type="match status" value="1"/>
</dbReference>
<keyword evidence="3" id="KW-0812">Transmembrane</keyword>
<evidence type="ECO:0000256" key="3">
    <source>
        <dbReference type="SAM" id="Phobius"/>
    </source>
</evidence>
<evidence type="ECO:0000256" key="2">
    <source>
        <dbReference type="ARBA" id="ARBA00014286"/>
    </source>
</evidence>
<dbReference type="OrthoDB" id="4153866at2759"/>
<reference evidence="4 5" key="1">
    <citation type="journal article" date="2018" name="PLoS Pathog.">
        <title>Evolution of structural diversity of trichothecenes, a family of toxins produced by plant pathogenic and entomopathogenic fungi.</title>
        <authorList>
            <person name="Proctor R.H."/>
            <person name="McCormick S.P."/>
            <person name="Kim H.S."/>
            <person name="Cardoza R.E."/>
            <person name="Stanley A.M."/>
            <person name="Lindo L."/>
            <person name="Kelly A."/>
            <person name="Brown D.W."/>
            <person name="Lee T."/>
            <person name="Vaughan M.M."/>
            <person name="Alexander N.J."/>
            <person name="Busman M."/>
            <person name="Gutierrez S."/>
        </authorList>
    </citation>
    <scope>NUCLEOTIDE SEQUENCE [LARGE SCALE GENOMIC DNA]</scope>
    <source>
        <strain evidence="4 5">NRRL 20695</strain>
    </source>
</reference>
<protein>
    <recommendedName>
        <fullName evidence="2">Altered inheritance of mitochondria protein 6</fullName>
    </recommendedName>
</protein>
<comment type="similarity">
    <text evidence="1">Belongs to the AIM6 family.</text>
</comment>
<proteinExistence type="inferred from homology"/>
<keyword evidence="5" id="KW-1185">Reference proteome</keyword>
<dbReference type="InterPro" id="IPR051236">
    <property type="entry name" value="HAT_RTT109-like"/>
</dbReference>